<dbReference type="GO" id="GO:0003700">
    <property type="term" value="F:DNA-binding transcription factor activity"/>
    <property type="evidence" value="ECO:0007669"/>
    <property type="project" value="TreeGrafter"/>
</dbReference>
<evidence type="ECO:0000256" key="3">
    <source>
        <dbReference type="ARBA" id="ARBA00023163"/>
    </source>
</evidence>
<dbReference type="CDD" id="cd00038">
    <property type="entry name" value="CAP_ED"/>
    <property type="match status" value="1"/>
</dbReference>
<organism evidence="6 7">
    <name type="scientific">Acholeplasma laidlawii</name>
    <dbReference type="NCBI Taxonomy" id="2148"/>
    <lineage>
        <taxon>Bacteria</taxon>
        <taxon>Bacillati</taxon>
        <taxon>Mycoplasmatota</taxon>
        <taxon>Mollicutes</taxon>
        <taxon>Acholeplasmatales</taxon>
        <taxon>Acholeplasmataceae</taxon>
        <taxon>Acholeplasma</taxon>
    </lineage>
</organism>
<dbReference type="GO" id="GO:0003677">
    <property type="term" value="F:DNA binding"/>
    <property type="evidence" value="ECO:0007669"/>
    <property type="project" value="UniProtKB-KW"/>
</dbReference>
<dbReference type="PROSITE" id="PS51063">
    <property type="entry name" value="HTH_CRP_2"/>
    <property type="match status" value="1"/>
</dbReference>
<evidence type="ECO:0000256" key="2">
    <source>
        <dbReference type="ARBA" id="ARBA00023125"/>
    </source>
</evidence>
<dbReference type="SUPFAM" id="SSF51206">
    <property type="entry name" value="cAMP-binding domain-like"/>
    <property type="match status" value="1"/>
</dbReference>
<dbReference type="GO" id="GO:0005829">
    <property type="term" value="C:cytosol"/>
    <property type="evidence" value="ECO:0007669"/>
    <property type="project" value="TreeGrafter"/>
</dbReference>
<keyword evidence="1" id="KW-0805">Transcription regulation</keyword>
<dbReference type="PRINTS" id="PR00034">
    <property type="entry name" value="HTHCRP"/>
</dbReference>
<dbReference type="PANTHER" id="PTHR24567:SF28">
    <property type="entry name" value="LISTERIOLYSIN REGULATORY PROTEIN"/>
    <property type="match status" value="1"/>
</dbReference>
<dbReference type="AlphaFoldDB" id="A0A553IGT9"/>
<feature type="domain" description="Cyclic nucleotide-binding" evidence="4">
    <location>
        <begin position="26"/>
        <end position="146"/>
    </location>
</feature>
<dbReference type="EMBL" id="VKID01000002">
    <property type="protein sequence ID" value="TRX99416.1"/>
    <property type="molecule type" value="Genomic_DNA"/>
</dbReference>
<evidence type="ECO:0000259" key="4">
    <source>
        <dbReference type="PROSITE" id="PS50042"/>
    </source>
</evidence>
<sequence>MDIDWSDFMSHTHKDHDHTCLVTVPIFNHLELDELTKITELIKSKSFDKGELIFSYGEKSDTLYIVRSGQIKMYYLSENAKEHILRMLFPGDFIGELSIFLDEKNNAYAEAITPVEVCMIKKEDISKLMEIYPKIGLKIIGELTQRLKKSEKQASWIATEQVEKRILLYMLELYDSNEPLKPIELPMTKKDLASFLGTTPETLSRKLAYLEDLGMIHQLSNKQIKIVKMDLLLEFLNQM</sequence>
<feature type="domain" description="HTH crp-type" evidence="5">
    <location>
        <begin position="160"/>
        <end position="230"/>
    </location>
</feature>
<dbReference type="Gene3D" id="1.10.10.10">
    <property type="entry name" value="Winged helix-like DNA-binding domain superfamily/Winged helix DNA-binding domain"/>
    <property type="match status" value="1"/>
</dbReference>
<keyword evidence="3" id="KW-0804">Transcription</keyword>
<evidence type="ECO:0000313" key="7">
    <source>
        <dbReference type="Proteomes" id="UP000315938"/>
    </source>
</evidence>
<dbReference type="InterPro" id="IPR000595">
    <property type="entry name" value="cNMP-bd_dom"/>
</dbReference>
<keyword evidence="2" id="KW-0238">DNA-binding</keyword>
<evidence type="ECO:0000313" key="6">
    <source>
        <dbReference type="EMBL" id="TRX99416.1"/>
    </source>
</evidence>
<accession>A0A553IGT9</accession>
<dbReference type="SUPFAM" id="SSF46785">
    <property type="entry name" value="Winged helix' DNA-binding domain"/>
    <property type="match status" value="1"/>
</dbReference>
<dbReference type="Pfam" id="PF00027">
    <property type="entry name" value="cNMP_binding"/>
    <property type="match status" value="1"/>
</dbReference>
<dbReference type="Pfam" id="PF13545">
    <property type="entry name" value="HTH_Crp_2"/>
    <property type="match status" value="1"/>
</dbReference>
<dbReference type="SMART" id="SM00419">
    <property type="entry name" value="HTH_CRP"/>
    <property type="match status" value="1"/>
</dbReference>
<dbReference type="RefSeq" id="WP_064211987.1">
    <property type="nucleotide sequence ID" value="NZ_JACAOE010000002.1"/>
</dbReference>
<gene>
    <name evidence="6" type="ORF">FNV44_06855</name>
</gene>
<dbReference type="GeneID" id="41338234"/>
<name>A0A553IGT9_ACHLA</name>
<dbReference type="InterPro" id="IPR014710">
    <property type="entry name" value="RmlC-like_jellyroll"/>
</dbReference>
<dbReference type="Proteomes" id="UP000315938">
    <property type="component" value="Unassembled WGS sequence"/>
</dbReference>
<evidence type="ECO:0000256" key="1">
    <source>
        <dbReference type="ARBA" id="ARBA00023015"/>
    </source>
</evidence>
<comment type="caution">
    <text evidence="6">The sequence shown here is derived from an EMBL/GenBank/DDBJ whole genome shotgun (WGS) entry which is preliminary data.</text>
</comment>
<dbReference type="InterPro" id="IPR018490">
    <property type="entry name" value="cNMP-bd_dom_sf"/>
</dbReference>
<dbReference type="InterPro" id="IPR036388">
    <property type="entry name" value="WH-like_DNA-bd_sf"/>
</dbReference>
<reference evidence="6 7" key="1">
    <citation type="submission" date="2019-07" db="EMBL/GenBank/DDBJ databases">
        <title>Genome sequence of Acholeplasma laidlawii strain with increased resistance to erythromycin.</title>
        <authorList>
            <person name="Medvedeva E.S."/>
            <person name="Baranova N.B."/>
            <person name="Siniagina M.N."/>
            <person name="Mouzykantov A."/>
            <person name="Chernova O.A."/>
            <person name="Chernov V.M."/>
        </authorList>
    </citation>
    <scope>NUCLEOTIDE SEQUENCE [LARGE SCALE GENOMIC DNA]</scope>
    <source>
        <strain evidence="6 7">PG8REry</strain>
    </source>
</reference>
<evidence type="ECO:0000259" key="5">
    <source>
        <dbReference type="PROSITE" id="PS51063"/>
    </source>
</evidence>
<proteinExistence type="predicted"/>
<dbReference type="SMART" id="SM00100">
    <property type="entry name" value="cNMP"/>
    <property type="match status" value="1"/>
</dbReference>
<dbReference type="InterPro" id="IPR036390">
    <property type="entry name" value="WH_DNA-bd_sf"/>
</dbReference>
<dbReference type="Gene3D" id="2.60.120.10">
    <property type="entry name" value="Jelly Rolls"/>
    <property type="match status" value="1"/>
</dbReference>
<dbReference type="PANTHER" id="PTHR24567">
    <property type="entry name" value="CRP FAMILY TRANSCRIPTIONAL REGULATORY PROTEIN"/>
    <property type="match status" value="1"/>
</dbReference>
<dbReference type="InterPro" id="IPR012318">
    <property type="entry name" value="HTH_CRP"/>
</dbReference>
<protein>
    <submittedName>
        <fullName evidence="6">Crp/Fnr family transcriptional regulator</fullName>
    </submittedName>
</protein>
<dbReference type="PROSITE" id="PS50042">
    <property type="entry name" value="CNMP_BINDING_3"/>
    <property type="match status" value="1"/>
</dbReference>
<dbReference type="InterPro" id="IPR050397">
    <property type="entry name" value="Env_Response_Regulators"/>
</dbReference>